<gene>
    <name evidence="1" type="ORF">MMJJ_04190</name>
</gene>
<dbReference type="AlphaFoldDB" id="A0A2L1CAE1"/>
<accession>A0A2L1CAE1</accession>
<dbReference type="KEGG" id="mmad:MMJJ_04190"/>
<dbReference type="Proteomes" id="UP000239462">
    <property type="component" value="Chromosome"/>
</dbReference>
<proteinExistence type="predicted"/>
<dbReference type="EMBL" id="CP026606">
    <property type="protein sequence ID" value="AVB75836.1"/>
    <property type="molecule type" value="Genomic_DNA"/>
</dbReference>
<evidence type="ECO:0000313" key="2">
    <source>
        <dbReference type="Proteomes" id="UP000239462"/>
    </source>
</evidence>
<evidence type="ECO:0000313" key="1">
    <source>
        <dbReference type="EMBL" id="AVB75836.1"/>
    </source>
</evidence>
<protein>
    <submittedName>
        <fullName evidence="1">Uncharacterized protein</fullName>
    </submittedName>
</protein>
<name>A0A2L1CAE1_METMI</name>
<reference evidence="2" key="1">
    <citation type="journal article" date="2018" name="Genome Announc.">
        <title>Complete Genome Sequence of the Methanococcus maripaludis Type Strain JJ (DSM 2067), a Model for Selenoprotein Synthesis in Archaea.</title>
        <authorList>
            <person name="Poehlein A."/>
            <person name="Heym D."/>
            <person name="Quitzke V."/>
            <person name="Fersch J."/>
            <person name="Daniel R."/>
            <person name="Rother M."/>
        </authorList>
    </citation>
    <scope>NUCLEOTIDE SEQUENCE [LARGE SCALE GENOMIC DNA]</scope>
    <source>
        <strain evidence="2">DSM 2067</strain>
    </source>
</reference>
<sequence length="311" mass="36022">MVKIMQYVDKSKEEFLSEIYRIVAKIRLELELTTSEITISDFEFKMDSENSKNLILMIYTPTRTDKSLLIGPGGWVVGKLREKLNGSFKENLIIRVESYIDRKKELDAIENSISHLREKGLDISSKKDALVIIQCEYDLSSIDFINEYFNPIFITFDLGTALLPHKNRNRIERVFKDKNLKYEFLSPYQLNGEQITDAISKNPCEIICNDLISEMVNYAKNKNIEVVLFNHLSSDYEFRNGIHILNFLKMFPIKLNSLIHKGRSLDCPLLIQSCKRNKITKTFKIKQIVSGVYSGLVEPTEGAEEIIKYLK</sequence>
<organism evidence="1 2">
    <name type="scientific">Methanococcus maripaludis</name>
    <name type="common">Methanococcus deltae</name>
    <dbReference type="NCBI Taxonomy" id="39152"/>
    <lineage>
        <taxon>Archaea</taxon>
        <taxon>Methanobacteriati</taxon>
        <taxon>Methanobacteriota</taxon>
        <taxon>Methanomada group</taxon>
        <taxon>Methanococci</taxon>
        <taxon>Methanococcales</taxon>
        <taxon>Methanococcaceae</taxon>
        <taxon>Methanococcus</taxon>
    </lineage>
</organism>